<evidence type="ECO:0000313" key="2">
    <source>
        <dbReference type="Proteomes" id="UP000770717"/>
    </source>
</evidence>
<sequence>MYLKDFYNAKQKADRRNTQPCFITCSHDPYKHIEAFTEEPPWADASGAGRSLLPPTTSCSHTWAPNTVNVSDGPYYSPSITFDVNECQKADIVGVKLCSRPC</sequence>
<dbReference type="AlphaFoldDB" id="A0A8J6F2D5"/>
<dbReference type="EMBL" id="WNTK01000007">
    <property type="protein sequence ID" value="KAG9480713.1"/>
    <property type="molecule type" value="Genomic_DNA"/>
</dbReference>
<proteinExistence type="predicted"/>
<keyword evidence="2" id="KW-1185">Reference proteome</keyword>
<accession>A0A8J6F2D5</accession>
<name>A0A8J6F2D5_ELECQ</name>
<comment type="caution">
    <text evidence="1">The sequence shown here is derived from an EMBL/GenBank/DDBJ whole genome shotgun (WGS) entry which is preliminary data.</text>
</comment>
<evidence type="ECO:0000313" key="1">
    <source>
        <dbReference type="EMBL" id="KAG9480713.1"/>
    </source>
</evidence>
<gene>
    <name evidence="1" type="ORF">GDO78_012268</name>
</gene>
<dbReference type="Proteomes" id="UP000770717">
    <property type="component" value="Unassembled WGS sequence"/>
</dbReference>
<protein>
    <submittedName>
        <fullName evidence="1">Uncharacterized protein</fullName>
    </submittedName>
</protein>
<reference evidence="1" key="1">
    <citation type="thesis" date="2020" institute="ProQuest LLC" country="789 East Eisenhower Parkway, Ann Arbor, MI, USA">
        <title>Comparative Genomics and Chromosome Evolution.</title>
        <authorList>
            <person name="Mudd A.B."/>
        </authorList>
    </citation>
    <scope>NUCLEOTIDE SEQUENCE</scope>
    <source>
        <strain evidence="1">HN-11 Male</strain>
        <tissue evidence="1">Kidney and liver</tissue>
    </source>
</reference>
<organism evidence="1 2">
    <name type="scientific">Eleutherodactylus coqui</name>
    <name type="common">Puerto Rican coqui</name>
    <dbReference type="NCBI Taxonomy" id="57060"/>
    <lineage>
        <taxon>Eukaryota</taxon>
        <taxon>Metazoa</taxon>
        <taxon>Chordata</taxon>
        <taxon>Craniata</taxon>
        <taxon>Vertebrata</taxon>
        <taxon>Euteleostomi</taxon>
        <taxon>Amphibia</taxon>
        <taxon>Batrachia</taxon>
        <taxon>Anura</taxon>
        <taxon>Neobatrachia</taxon>
        <taxon>Hyloidea</taxon>
        <taxon>Eleutherodactylidae</taxon>
        <taxon>Eleutherodactylinae</taxon>
        <taxon>Eleutherodactylus</taxon>
        <taxon>Eleutherodactylus</taxon>
    </lineage>
</organism>